<dbReference type="STRING" id="44941.A0A397V3Y1"/>
<dbReference type="EMBL" id="QKWP01000628">
    <property type="protein sequence ID" value="RIB17125.1"/>
    <property type="molecule type" value="Genomic_DNA"/>
</dbReference>
<evidence type="ECO:0000313" key="3">
    <source>
        <dbReference type="Proteomes" id="UP000266673"/>
    </source>
</evidence>
<dbReference type="Pfam" id="PF10238">
    <property type="entry name" value="Eapp_C"/>
    <property type="match status" value="1"/>
</dbReference>
<protein>
    <submittedName>
        <fullName evidence="2">E2F-associated phospho protein</fullName>
    </submittedName>
</protein>
<name>A0A397V3Y1_9GLOM</name>
<reference evidence="2 3" key="1">
    <citation type="submission" date="2018-06" db="EMBL/GenBank/DDBJ databases">
        <title>Comparative genomics reveals the genomic features of Rhizophagus irregularis, R. cerebriforme, R. diaphanum and Gigaspora rosea, and their symbiotic lifestyle signature.</title>
        <authorList>
            <person name="Morin E."/>
            <person name="San Clemente H."/>
            <person name="Chen E.C.H."/>
            <person name="De La Providencia I."/>
            <person name="Hainaut M."/>
            <person name="Kuo A."/>
            <person name="Kohler A."/>
            <person name="Murat C."/>
            <person name="Tang N."/>
            <person name="Roy S."/>
            <person name="Loubradou J."/>
            <person name="Henrissat B."/>
            <person name="Grigoriev I.V."/>
            <person name="Corradi N."/>
            <person name="Roux C."/>
            <person name="Martin F.M."/>
        </authorList>
    </citation>
    <scope>NUCLEOTIDE SEQUENCE [LARGE SCALE GENOMIC DNA]</scope>
    <source>
        <strain evidence="2 3">DAOM 194757</strain>
    </source>
</reference>
<accession>A0A397V3Y1</accession>
<dbReference type="PANTHER" id="PTHR15967">
    <property type="entry name" value="E2F-ASSOCIATED PHOSPHOPROTEIN"/>
    <property type="match status" value="1"/>
</dbReference>
<dbReference type="InterPro" id="IPR019370">
    <property type="entry name" value="E2F-assoc_phosphoprotein"/>
</dbReference>
<keyword evidence="3" id="KW-1185">Reference proteome</keyword>
<dbReference type="AlphaFoldDB" id="A0A397V3Y1"/>
<dbReference type="Proteomes" id="UP000266673">
    <property type="component" value="Unassembled WGS sequence"/>
</dbReference>
<comment type="caution">
    <text evidence="2">The sequence shown here is derived from an EMBL/GenBank/DDBJ whole genome shotgun (WGS) entry which is preliminary data.</text>
</comment>
<sequence>MSFTPEELELNESDDEQYYEEVYFDSDLDNEIGEVDNEQSNPTDLIKKSRKKLTKEELFYDPEMDDDDEIWMKKKMAQYNTETINQTTKETTNQTTNQTSQTDAILSCPMCFTVLSYHTQRHELYSSQYRAIFVENCKINRSERLIYTDKENSKSSSKSKNKRLSDKQKQRPNSTDVELDVKNDDTLEKSTTIKEEIYYPVECEICGTKVAVVDEEEIFHFFNVIPS</sequence>
<dbReference type="GO" id="GO:0005634">
    <property type="term" value="C:nucleus"/>
    <property type="evidence" value="ECO:0007669"/>
    <property type="project" value="TreeGrafter"/>
</dbReference>
<evidence type="ECO:0000256" key="1">
    <source>
        <dbReference type="SAM" id="MobiDB-lite"/>
    </source>
</evidence>
<proteinExistence type="predicted"/>
<evidence type="ECO:0000313" key="2">
    <source>
        <dbReference type="EMBL" id="RIB17125.1"/>
    </source>
</evidence>
<dbReference type="PANTHER" id="PTHR15967:SF0">
    <property type="entry name" value="E2F-ASSOCIATED PHOSPHOPROTEIN"/>
    <property type="match status" value="1"/>
</dbReference>
<dbReference type="OrthoDB" id="122464at2759"/>
<organism evidence="2 3">
    <name type="scientific">Gigaspora rosea</name>
    <dbReference type="NCBI Taxonomy" id="44941"/>
    <lineage>
        <taxon>Eukaryota</taxon>
        <taxon>Fungi</taxon>
        <taxon>Fungi incertae sedis</taxon>
        <taxon>Mucoromycota</taxon>
        <taxon>Glomeromycotina</taxon>
        <taxon>Glomeromycetes</taxon>
        <taxon>Diversisporales</taxon>
        <taxon>Gigasporaceae</taxon>
        <taxon>Gigaspora</taxon>
    </lineage>
</organism>
<gene>
    <name evidence="2" type="ORF">C2G38_2188162</name>
</gene>
<feature type="region of interest" description="Disordered" evidence="1">
    <location>
        <begin position="148"/>
        <end position="182"/>
    </location>
</feature>